<dbReference type="Pfam" id="PF01571">
    <property type="entry name" value="GCV_T"/>
    <property type="match status" value="1"/>
</dbReference>
<dbReference type="GO" id="GO:0004047">
    <property type="term" value="F:aminomethyltransferase activity"/>
    <property type="evidence" value="ECO:0007669"/>
    <property type="project" value="UniProtKB-EC"/>
</dbReference>
<dbReference type="EC" id="2.1.2.10" evidence="3"/>
<keyword evidence="3" id="KW-0808">Transferase</keyword>
<reference evidence="3 4" key="1">
    <citation type="submission" date="2018-03" db="EMBL/GenBank/DDBJ databases">
        <title>Genome sequence of Moorella stamsii DSM 26217.</title>
        <authorList>
            <person name="Poehlein A."/>
            <person name="Daniel R."/>
        </authorList>
    </citation>
    <scope>NUCLEOTIDE SEQUENCE [LARGE SCALE GENOMIC DNA]</scope>
    <source>
        <strain evidence="4">DSM 26217</strain>
    </source>
</reference>
<dbReference type="InterPro" id="IPR028896">
    <property type="entry name" value="GcvT/YgfZ/DmdA"/>
</dbReference>
<feature type="domain" description="GCVT N-terminal" evidence="2">
    <location>
        <begin position="54"/>
        <end position="233"/>
    </location>
</feature>
<gene>
    <name evidence="3" type="primary">gcvT_1</name>
    <name evidence="3" type="ORF">MOST_18780</name>
</gene>
<dbReference type="SUPFAM" id="SSF101790">
    <property type="entry name" value="Aminomethyltransferase beta-barrel domain"/>
    <property type="match status" value="1"/>
</dbReference>
<dbReference type="Proteomes" id="UP000239430">
    <property type="component" value="Unassembled WGS sequence"/>
</dbReference>
<dbReference type="Gene3D" id="3.30.1360.120">
    <property type="entry name" value="Probable tRNA modification gtpase trme, domain 1"/>
    <property type="match status" value="1"/>
</dbReference>
<comment type="caution">
    <text evidence="3">The sequence shown here is derived from an EMBL/GenBank/DDBJ whole genome shotgun (WGS) entry which is preliminary data.</text>
</comment>
<evidence type="ECO:0000259" key="2">
    <source>
        <dbReference type="Pfam" id="PF01571"/>
    </source>
</evidence>
<dbReference type="InterPro" id="IPR027266">
    <property type="entry name" value="TrmE/GcvT-like"/>
</dbReference>
<feature type="binding site" evidence="1">
    <location>
        <position position="190"/>
    </location>
    <ligand>
        <name>substrate</name>
    </ligand>
</feature>
<dbReference type="PANTHER" id="PTHR43757:SF2">
    <property type="entry name" value="AMINOMETHYLTRANSFERASE, MITOCHONDRIAL"/>
    <property type="match status" value="1"/>
</dbReference>
<sequence length="460" mass="52078">MYSPNSPVYEGATLLFPLGPGFVVPFEYTGYKDEILASKTSAWIGLSLMMSPVYDVKGPDAVRFFNSVCVNDFTALGDKGIRHAVICNEKGQILTDGVVIKIAEDTFRTYWLNPPIDYLIKTSGMDVEGEDVSGREYFIQIAGEKSLEILEKACECDLHDIKFATHRIAKMGNKDVRIMRLGMTGNLAYEVHGPIEDFDEVYQRIWEAGRSFGAKKLGFHAYCLSHTEGGFPNINLHYPLPWFESDEGRYAVDGGLSAYLKNHPNLAYYNLNRRLWGSVGDDLNVRFVTPYDVGWGYLVKFNHEFPGRKSLEKIAQHPPRTVVTLEWNADDIAAVYATQFRGKEIEPCERIDAEPFDIAFVENVSAGPGEGFIYRADWVIADGKRIGISTGRICSYYYNRMISLGFIDPNYAEIGKELTLIWGTPGTPQKEIRVIVARFPYIDLIRNEDRDVDTIPRYRK</sequence>
<proteinExistence type="predicted"/>
<dbReference type="AlphaFoldDB" id="A0A9X7J2S4"/>
<name>A0A9X7J2S4_9FIRM</name>
<evidence type="ECO:0000313" key="3">
    <source>
        <dbReference type="EMBL" id="PRR72167.1"/>
    </source>
</evidence>
<dbReference type="PANTHER" id="PTHR43757">
    <property type="entry name" value="AMINOMETHYLTRANSFERASE"/>
    <property type="match status" value="1"/>
</dbReference>
<dbReference type="RefSeq" id="WP_054938324.1">
    <property type="nucleotide sequence ID" value="NZ_PVXL01000046.1"/>
</dbReference>
<dbReference type="SUPFAM" id="SSF103025">
    <property type="entry name" value="Folate-binding domain"/>
    <property type="match status" value="1"/>
</dbReference>
<dbReference type="PIRSF" id="PIRSF006487">
    <property type="entry name" value="GcvT"/>
    <property type="match status" value="1"/>
</dbReference>
<dbReference type="InterPro" id="IPR006222">
    <property type="entry name" value="GCVT_N"/>
</dbReference>
<protein>
    <submittedName>
        <fullName evidence="3">Aminomethyltransferase</fullName>
        <ecNumber evidence="3">2.1.2.10</ecNumber>
    </submittedName>
</protein>
<accession>A0A9X7J2S4</accession>
<dbReference type="InterPro" id="IPR029043">
    <property type="entry name" value="GcvT/YgfZ_C"/>
</dbReference>
<dbReference type="EMBL" id="PVXL01000046">
    <property type="protein sequence ID" value="PRR72167.1"/>
    <property type="molecule type" value="Genomic_DNA"/>
</dbReference>
<evidence type="ECO:0000256" key="1">
    <source>
        <dbReference type="PIRSR" id="PIRSR006487-1"/>
    </source>
</evidence>
<organism evidence="3 4">
    <name type="scientific">Neomoorella stamsii</name>
    <dbReference type="NCBI Taxonomy" id="1266720"/>
    <lineage>
        <taxon>Bacteria</taxon>
        <taxon>Bacillati</taxon>
        <taxon>Bacillota</taxon>
        <taxon>Clostridia</taxon>
        <taxon>Neomoorellales</taxon>
        <taxon>Neomoorellaceae</taxon>
        <taxon>Neomoorella</taxon>
    </lineage>
</organism>
<evidence type="ECO:0000313" key="4">
    <source>
        <dbReference type="Proteomes" id="UP000239430"/>
    </source>
</evidence>
<keyword evidence="4" id="KW-1185">Reference proteome</keyword>